<dbReference type="RefSeq" id="WP_348947432.1">
    <property type="nucleotide sequence ID" value="NZ_JBDZYD010000001.1"/>
</dbReference>
<dbReference type="Pfam" id="PF01047">
    <property type="entry name" value="MarR"/>
    <property type="match status" value="1"/>
</dbReference>
<dbReference type="Proteomes" id="UP001440984">
    <property type="component" value="Unassembled WGS sequence"/>
</dbReference>
<dbReference type="Gene3D" id="1.10.10.10">
    <property type="entry name" value="Winged helix-like DNA-binding domain superfamily/Winged helix DNA-binding domain"/>
    <property type="match status" value="1"/>
</dbReference>
<sequence>MTDLTPVFADLVRYETRLFNALDQRLRAEHGITLGQLEFLRVIGGRDACRVQDIAQDIAITVGATSKAVDRLEAAGWAVRRPNPENRRSSLIGLTAEGRRLFDTAQATFQDGLRTWLATPLTPDALERLASALAVLRQAVEDAGAGLPTG</sequence>
<name>A0ABV0L717_9PSEU</name>
<dbReference type="InterPro" id="IPR039422">
    <property type="entry name" value="MarR/SlyA-like"/>
</dbReference>
<comment type="caution">
    <text evidence="2">The sequence shown here is derived from an EMBL/GenBank/DDBJ whole genome shotgun (WGS) entry which is preliminary data.</text>
</comment>
<proteinExistence type="predicted"/>
<dbReference type="InterPro" id="IPR000835">
    <property type="entry name" value="HTH_MarR-typ"/>
</dbReference>
<dbReference type="SMART" id="SM00347">
    <property type="entry name" value="HTH_MARR"/>
    <property type="match status" value="1"/>
</dbReference>
<evidence type="ECO:0000313" key="3">
    <source>
        <dbReference type="Proteomes" id="UP001440984"/>
    </source>
</evidence>
<evidence type="ECO:0000259" key="1">
    <source>
        <dbReference type="PROSITE" id="PS50995"/>
    </source>
</evidence>
<gene>
    <name evidence="2" type="ORF">ABJI51_03400</name>
</gene>
<organism evidence="2 3">
    <name type="scientific">Amycolatopsis melonis</name>
    <dbReference type="NCBI Taxonomy" id="3156488"/>
    <lineage>
        <taxon>Bacteria</taxon>
        <taxon>Bacillati</taxon>
        <taxon>Actinomycetota</taxon>
        <taxon>Actinomycetes</taxon>
        <taxon>Pseudonocardiales</taxon>
        <taxon>Pseudonocardiaceae</taxon>
        <taxon>Amycolatopsis</taxon>
    </lineage>
</organism>
<dbReference type="InterPro" id="IPR036390">
    <property type="entry name" value="WH_DNA-bd_sf"/>
</dbReference>
<reference evidence="2 3" key="1">
    <citation type="submission" date="2024-05" db="EMBL/GenBank/DDBJ databases">
        <authorList>
            <person name="Zhao H."/>
            <person name="Xu Y."/>
            <person name="Lin S."/>
            <person name="Spain J.C."/>
            <person name="Zhou N.-Y."/>
        </authorList>
    </citation>
    <scope>NUCLEOTIDE SEQUENCE [LARGE SCALE GENOMIC DNA]</scope>
    <source>
        <strain evidence="2 3">NEAU-NG30</strain>
    </source>
</reference>
<dbReference type="PANTHER" id="PTHR33164">
    <property type="entry name" value="TRANSCRIPTIONAL REGULATOR, MARR FAMILY"/>
    <property type="match status" value="1"/>
</dbReference>
<dbReference type="InterPro" id="IPR036388">
    <property type="entry name" value="WH-like_DNA-bd_sf"/>
</dbReference>
<dbReference type="EMBL" id="JBDZYD010000001">
    <property type="protein sequence ID" value="MEQ0558106.1"/>
    <property type="molecule type" value="Genomic_DNA"/>
</dbReference>
<protein>
    <submittedName>
        <fullName evidence="2">MarR family winged helix-turn-helix transcriptional regulator</fullName>
    </submittedName>
</protein>
<dbReference type="PROSITE" id="PS50995">
    <property type="entry name" value="HTH_MARR_2"/>
    <property type="match status" value="1"/>
</dbReference>
<dbReference type="SUPFAM" id="SSF46785">
    <property type="entry name" value="Winged helix' DNA-binding domain"/>
    <property type="match status" value="1"/>
</dbReference>
<evidence type="ECO:0000313" key="2">
    <source>
        <dbReference type="EMBL" id="MEQ0558106.1"/>
    </source>
</evidence>
<keyword evidence="3" id="KW-1185">Reference proteome</keyword>
<dbReference type="PANTHER" id="PTHR33164:SF94">
    <property type="entry name" value="TRANSCRIPTIONAL REGULATORY PROTEIN-RELATED"/>
    <property type="match status" value="1"/>
</dbReference>
<accession>A0ABV0L717</accession>
<dbReference type="PRINTS" id="PR00598">
    <property type="entry name" value="HTHMARR"/>
</dbReference>
<feature type="domain" description="HTH marR-type" evidence="1">
    <location>
        <begin position="4"/>
        <end position="138"/>
    </location>
</feature>